<dbReference type="AlphaFoldDB" id="A0A023X2S0"/>
<keyword evidence="10 13" id="KW-0411">Iron-sulfur</keyword>
<reference evidence="15 16" key="1">
    <citation type="submission" date="2014-03" db="EMBL/GenBank/DDBJ databases">
        <title>Complete genome sequence of the Radio-Resistant Rubrobacter radiotolerans RSPS-4.</title>
        <authorList>
            <person name="Egas C.C."/>
            <person name="Barroso C.C."/>
            <person name="Froufe H.J.C."/>
            <person name="Pacheco J.J."/>
            <person name="Albuquerque L.L."/>
            <person name="da Costa M.M.S."/>
        </authorList>
    </citation>
    <scope>NUCLEOTIDE SEQUENCE [LARGE SCALE GENOMIC DNA]</scope>
    <source>
        <strain evidence="15 16">RSPS-4</strain>
    </source>
</reference>
<evidence type="ECO:0000313" key="16">
    <source>
        <dbReference type="Proteomes" id="UP000025229"/>
    </source>
</evidence>
<dbReference type="STRING" id="42256.RradSPS_1081"/>
<dbReference type="GO" id="GO:0046872">
    <property type="term" value="F:metal ion binding"/>
    <property type="evidence" value="ECO:0007669"/>
    <property type="project" value="UniProtKB-KW"/>
</dbReference>
<evidence type="ECO:0000256" key="10">
    <source>
        <dbReference type="ARBA" id="ARBA00023014"/>
    </source>
</evidence>
<evidence type="ECO:0000256" key="9">
    <source>
        <dbReference type="ARBA" id="ARBA00023004"/>
    </source>
</evidence>
<dbReference type="GO" id="GO:0051536">
    <property type="term" value="F:iron-sulfur cluster binding"/>
    <property type="evidence" value="ECO:0007669"/>
    <property type="project" value="UniProtKB-KW"/>
</dbReference>
<dbReference type="eggNOG" id="COG1468">
    <property type="taxonomic scope" value="Bacteria"/>
</dbReference>
<dbReference type="Pfam" id="PF01930">
    <property type="entry name" value="Cas_Cas4"/>
    <property type="match status" value="1"/>
</dbReference>
<dbReference type="KEGG" id="rrd:RradSPS_1081"/>
<keyword evidence="16" id="KW-1185">Reference proteome</keyword>
<keyword evidence="5 13" id="KW-0540">Nuclease</keyword>
<dbReference type="InterPro" id="IPR013343">
    <property type="entry name" value="CRISPR-assoc_prot_Cas4"/>
</dbReference>
<evidence type="ECO:0000256" key="13">
    <source>
        <dbReference type="RuleBase" id="RU365022"/>
    </source>
</evidence>
<protein>
    <recommendedName>
        <fullName evidence="4 13">CRISPR-associated exonuclease Cas4</fullName>
        <ecNumber evidence="3 13">3.1.12.1</ecNumber>
    </recommendedName>
</protein>
<gene>
    <name evidence="15" type="ORF">RradSPS_1081</name>
</gene>
<evidence type="ECO:0000259" key="14">
    <source>
        <dbReference type="Pfam" id="PF01930"/>
    </source>
</evidence>
<comment type="cofactor">
    <cofactor evidence="13">
        <name>iron-sulfur cluster</name>
        <dbReference type="ChEBI" id="CHEBI:30408"/>
    </cofactor>
</comment>
<dbReference type="EC" id="3.1.12.1" evidence="3 13"/>
<dbReference type="NCBIfam" id="TIGR00372">
    <property type="entry name" value="cas4"/>
    <property type="match status" value="1"/>
</dbReference>
<dbReference type="InterPro" id="IPR022765">
    <property type="entry name" value="Dna2/Cas4_DUF83"/>
</dbReference>
<evidence type="ECO:0000256" key="1">
    <source>
        <dbReference type="ARBA" id="ARBA00001966"/>
    </source>
</evidence>
<keyword evidence="9 13" id="KW-0408">Iron</keyword>
<comment type="function">
    <text evidence="13">CRISPR (clustered regularly interspaced short palindromic repeat) is an adaptive immune system that provides protection against mobile genetic elements (viruses, transposable elements and conjugative plasmids). CRISPR clusters contain sequences complementary to antecedent mobile elements and target invading nucleic acids. CRISPR clusters are transcribed and processed into CRISPR RNA (crRNA).</text>
</comment>
<evidence type="ECO:0000256" key="3">
    <source>
        <dbReference type="ARBA" id="ARBA00012768"/>
    </source>
</evidence>
<keyword evidence="8 13" id="KW-0269">Exonuclease</keyword>
<evidence type="ECO:0000256" key="7">
    <source>
        <dbReference type="ARBA" id="ARBA00022801"/>
    </source>
</evidence>
<evidence type="ECO:0000256" key="4">
    <source>
        <dbReference type="ARBA" id="ARBA00020049"/>
    </source>
</evidence>
<name>A0A023X2S0_RUBRA</name>
<dbReference type="PATRIC" id="fig|42256.3.peg.1094"/>
<dbReference type="Gene3D" id="3.90.320.10">
    <property type="match status" value="1"/>
</dbReference>
<dbReference type="InterPro" id="IPR051827">
    <property type="entry name" value="Cas4_exonuclease"/>
</dbReference>
<evidence type="ECO:0000256" key="2">
    <source>
        <dbReference type="ARBA" id="ARBA00009189"/>
    </source>
</evidence>
<dbReference type="HOGENOM" id="CLU_102055_1_1_11"/>
<comment type="cofactor">
    <cofactor evidence="1">
        <name>[4Fe-4S] cluster</name>
        <dbReference type="ChEBI" id="CHEBI:49883"/>
    </cofactor>
</comment>
<dbReference type="PANTHER" id="PTHR36531:SF6">
    <property type="entry name" value="DNA REPLICATION ATP-DEPENDENT HELICASE_NUCLEASE DNA2"/>
    <property type="match status" value="1"/>
</dbReference>
<evidence type="ECO:0000256" key="6">
    <source>
        <dbReference type="ARBA" id="ARBA00022723"/>
    </source>
</evidence>
<comment type="cofactor">
    <cofactor evidence="13">
        <name>Mg(2+)</name>
        <dbReference type="ChEBI" id="CHEBI:18420"/>
    </cofactor>
    <cofactor evidence="13">
        <name>Mn(2+)</name>
        <dbReference type="ChEBI" id="CHEBI:29035"/>
    </cofactor>
    <text evidence="13">Mg(2+) or Mn(2+) required for ssDNA cleavage activity.</text>
</comment>
<dbReference type="PANTHER" id="PTHR36531">
    <property type="entry name" value="CRISPR-ASSOCIATED EXONUCLEASE CAS4"/>
    <property type="match status" value="1"/>
</dbReference>
<evidence type="ECO:0000256" key="8">
    <source>
        <dbReference type="ARBA" id="ARBA00022839"/>
    </source>
</evidence>
<evidence type="ECO:0000256" key="11">
    <source>
        <dbReference type="ARBA" id="ARBA00023118"/>
    </source>
</evidence>
<dbReference type="InterPro" id="IPR011604">
    <property type="entry name" value="PDDEXK-like_dom_sf"/>
</dbReference>
<evidence type="ECO:0000256" key="12">
    <source>
        <dbReference type="ARBA" id="ARBA00023211"/>
    </source>
</evidence>
<feature type="domain" description="DUF83" evidence="14">
    <location>
        <begin position="14"/>
        <end position="189"/>
    </location>
</feature>
<sequence length="213" mass="24202">MVSSWAEDELVMISALEHFSYCPRQCALIHVENVYDENLYTLRGNRAHERVHDEVESETQEGVRIERGMPLFSERLGLVGRSDVVEFGPGDAPLPVEYKVGPRRENRHDDLQLCAQGLCLEEMFGREVRSGAVFHYSSRRRREVEFTEELREATERTVGRVREMVLASWVPPPVADARCPKCSLLDACLPFALAGMDAPSRLARLFDPDSPEL</sequence>
<dbReference type="GO" id="GO:0004527">
    <property type="term" value="F:exonuclease activity"/>
    <property type="evidence" value="ECO:0007669"/>
    <property type="project" value="UniProtKB-KW"/>
</dbReference>
<accession>A0A023X2S0</accession>
<dbReference type="Proteomes" id="UP000025229">
    <property type="component" value="Chromosome"/>
</dbReference>
<proteinExistence type="inferred from homology"/>
<keyword evidence="6 13" id="KW-0479">Metal-binding</keyword>
<dbReference type="GO" id="GO:0051607">
    <property type="term" value="P:defense response to virus"/>
    <property type="evidence" value="ECO:0007669"/>
    <property type="project" value="UniProtKB-KW"/>
</dbReference>
<evidence type="ECO:0000256" key="5">
    <source>
        <dbReference type="ARBA" id="ARBA00022722"/>
    </source>
</evidence>
<keyword evidence="11 13" id="KW-0051">Antiviral defense</keyword>
<comment type="similarity">
    <text evidence="2 13">Belongs to the CRISPR-associated exonuclease Cas4 family.</text>
</comment>
<keyword evidence="12 13" id="KW-0464">Manganese</keyword>
<keyword evidence="7 13" id="KW-0378">Hydrolase</keyword>
<organism evidence="15 16">
    <name type="scientific">Rubrobacter radiotolerans</name>
    <name type="common">Arthrobacter radiotolerans</name>
    <dbReference type="NCBI Taxonomy" id="42256"/>
    <lineage>
        <taxon>Bacteria</taxon>
        <taxon>Bacillati</taxon>
        <taxon>Actinomycetota</taxon>
        <taxon>Rubrobacteria</taxon>
        <taxon>Rubrobacterales</taxon>
        <taxon>Rubrobacteraceae</taxon>
        <taxon>Rubrobacter</taxon>
    </lineage>
</organism>
<dbReference type="EMBL" id="CP007514">
    <property type="protein sequence ID" value="AHY46364.1"/>
    <property type="molecule type" value="Genomic_DNA"/>
</dbReference>
<evidence type="ECO:0000313" key="15">
    <source>
        <dbReference type="EMBL" id="AHY46364.1"/>
    </source>
</evidence>